<feature type="region of interest" description="Disordered" evidence="1">
    <location>
        <begin position="95"/>
        <end position="128"/>
    </location>
</feature>
<sequence length="128" mass="13499">MDGEIDTDELRSKLDEEAVRVVDIRSPGAFERGHIPGSENVPFPSLVDEVERFDGDDEVVTVCPKGKSSVQAARLIASYEGFDGDVVSFEPGLNGWDGPLERATADGEATADTAAADGDSDEGPAAPF</sequence>
<evidence type="ECO:0000313" key="3">
    <source>
        <dbReference type="EMBL" id="KOX93537.1"/>
    </source>
</evidence>
<dbReference type="PROSITE" id="PS50206">
    <property type="entry name" value="RHODANESE_3"/>
    <property type="match status" value="1"/>
</dbReference>
<dbReference type="Gene3D" id="3.40.250.10">
    <property type="entry name" value="Rhodanese-like domain"/>
    <property type="match status" value="1"/>
</dbReference>
<dbReference type="RefSeq" id="WP_053967231.1">
    <property type="nucleotide sequence ID" value="NZ_LIUF01000002.1"/>
</dbReference>
<feature type="compositionally biased region" description="Low complexity" evidence="1">
    <location>
        <begin position="106"/>
        <end position="117"/>
    </location>
</feature>
<protein>
    <submittedName>
        <fullName evidence="3">Rhodanese</fullName>
    </submittedName>
</protein>
<gene>
    <name evidence="3" type="ORF">AMS69_06320</name>
</gene>
<proteinExistence type="predicted"/>
<dbReference type="EMBL" id="LIUF01000002">
    <property type="protein sequence ID" value="KOX93537.1"/>
    <property type="molecule type" value="Genomic_DNA"/>
</dbReference>
<name>A0A0M9AJU6_9EURY</name>
<dbReference type="OrthoDB" id="135517at2157"/>
<comment type="caution">
    <text evidence="3">The sequence shown here is derived from an EMBL/GenBank/DDBJ whole genome shotgun (WGS) entry which is preliminary data.</text>
</comment>
<dbReference type="CDD" id="cd00158">
    <property type="entry name" value="RHOD"/>
    <property type="match status" value="1"/>
</dbReference>
<dbReference type="PANTHER" id="PTHR43031">
    <property type="entry name" value="FAD-DEPENDENT OXIDOREDUCTASE"/>
    <property type="match status" value="1"/>
</dbReference>
<dbReference type="PANTHER" id="PTHR43031:SF1">
    <property type="entry name" value="PYRIDINE NUCLEOTIDE-DISULPHIDE OXIDOREDUCTASE"/>
    <property type="match status" value="1"/>
</dbReference>
<evidence type="ECO:0000313" key="4">
    <source>
        <dbReference type="Proteomes" id="UP000037729"/>
    </source>
</evidence>
<dbReference type="Proteomes" id="UP000037729">
    <property type="component" value="Unassembled WGS sequence"/>
</dbReference>
<dbReference type="InterPro" id="IPR036873">
    <property type="entry name" value="Rhodanese-like_dom_sf"/>
</dbReference>
<feature type="domain" description="Rhodanese" evidence="2">
    <location>
        <begin position="15"/>
        <end position="102"/>
    </location>
</feature>
<dbReference type="AlphaFoldDB" id="A0A0M9AJU6"/>
<dbReference type="InterPro" id="IPR050229">
    <property type="entry name" value="GlpE_sulfurtransferase"/>
</dbReference>
<reference evidence="3 4" key="1">
    <citation type="submission" date="2015-08" db="EMBL/GenBank/DDBJ databases">
        <title>Genomes of Isolates from Cabo Rojo, PR.</title>
        <authorList>
            <person name="Sanchez-Nieves R.L."/>
            <person name="Montalvo-Rodriguez R."/>
        </authorList>
    </citation>
    <scope>NUCLEOTIDE SEQUENCE [LARGE SCALE GENOMIC DNA]</scope>
    <source>
        <strain evidence="3 4">SL3</strain>
    </source>
</reference>
<dbReference type="STRING" id="1705562.AMS69_06320"/>
<dbReference type="InterPro" id="IPR001763">
    <property type="entry name" value="Rhodanese-like_dom"/>
</dbReference>
<evidence type="ECO:0000256" key="1">
    <source>
        <dbReference type="SAM" id="MobiDB-lite"/>
    </source>
</evidence>
<organism evidence="3 4">
    <name type="scientific">Haloarcula rubripromontorii</name>
    <dbReference type="NCBI Taxonomy" id="1705562"/>
    <lineage>
        <taxon>Archaea</taxon>
        <taxon>Methanobacteriati</taxon>
        <taxon>Methanobacteriota</taxon>
        <taxon>Stenosarchaea group</taxon>
        <taxon>Halobacteria</taxon>
        <taxon>Halobacteriales</taxon>
        <taxon>Haloarculaceae</taxon>
        <taxon>Haloarcula</taxon>
    </lineage>
</organism>
<keyword evidence="4" id="KW-1185">Reference proteome</keyword>
<dbReference type="PATRIC" id="fig|1705562.3.peg.2319"/>
<dbReference type="SMART" id="SM00450">
    <property type="entry name" value="RHOD"/>
    <property type="match status" value="1"/>
</dbReference>
<dbReference type="SUPFAM" id="SSF52821">
    <property type="entry name" value="Rhodanese/Cell cycle control phosphatase"/>
    <property type="match status" value="1"/>
</dbReference>
<accession>A0A0M9AJU6</accession>
<evidence type="ECO:0000259" key="2">
    <source>
        <dbReference type="PROSITE" id="PS50206"/>
    </source>
</evidence>
<dbReference type="Pfam" id="PF00581">
    <property type="entry name" value="Rhodanese"/>
    <property type="match status" value="1"/>
</dbReference>